<evidence type="ECO:0008006" key="8">
    <source>
        <dbReference type="Google" id="ProtNLM"/>
    </source>
</evidence>
<evidence type="ECO:0000256" key="2">
    <source>
        <dbReference type="ARBA" id="ARBA00022679"/>
    </source>
</evidence>
<name>A0A5A5TIX2_9CHLR</name>
<dbReference type="EMBL" id="BIXY01000097">
    <property type="protein sequence ID" value="GCF11168.1"/>
    <property type="molecule type" value="Genomic_DNA"/>
</dbReference>
<dbReference type="GO" id="GO:0032259">
    <property type="term" value="P:methylation"/>
    <property type="evidence" value="ECO:0007669"/>
    <property type="project" value="UniProtKB-KW"/>
</dbReference>
<evidence type="ECO:0000259" key="5">
    <source>
        <dbReference type="Pfam" id="PF08100"/>
    </source>
</evidence>
<gene>
    <name evidence="6" type="ORF">KDI_47320</name>
</gene>
<dbReference type="InterPro" id="IPR036390">
    <property type="entry name" value="WH_DNA-bd_sf"/>
</dbReference>
<dbReference type="PANTHER" id="PTHR43712:SF2">
    <property type="entry name" value="O-METHYLTRANSFERASE CICE"/>
    <property type="match status" value="1"/>
</dbReference>
<dbReference type="InterPro" id="IPR012967">
    <property type="entry name" value="COMT_dimerisation"/>
</dbReference>
<evidence type="ECO:0000256" key="3">
    <source>
        <dbReference type="ARBA" id="ARBA00022691"/>
    </source>
</evidence>
<dbReference type="InterPro" id="IPR036388">
    <property type="entry name" value="WH-like_DNA-bd_sf"/>
</dbReference>
<keyword evidence="7" id="KW-1185">Reference proteome</keyword>
<sequence length="365" mass="40624">MPLRFTPVEALAARLNLLPRPLFDTPLAPGIAKMLITACAMDLFDTLNKDELSLEQLAARLHCQPQGLQLLLQILVSAGYLSQRGNSYRNTAMTRRWLLKDSSHNIAPYIIHSQDIIAIWDHISEVIHTNQQAMRMPYEEDASNPETQAYLARHYAGLASLATALGGEIAQRVRLQQPVRRMLDVGGSHAGYSSLFCRKYPELHSTILDLPLGIRAGEQITKQLQLTERIHFVSGDIVKDNFPEQFSEPFDAALYFHIAHLLPAEINQNILKKVTQTLRPGGTLVFVDQVTDQTHSSQLASLIVQFMALTMTTVGGTCYNVPTIKGWLENAGMENVRQHRLLMPGATLITASKKETSILPPTRSA</sequence>
<dbReference type="SUPFAM" id="SSF53335">
    <property type="entry name" value="S-adenosyl-L-methionine-dependent methyltransferases"/>
    <property type="match status" value="1"/>
</dbReference>
<keyword evidence="1" id="KW-0489">Methyltransferase</keyword>
<dbReference type="PANTHER" id="PTHR43712">
    <property type="entry name" value="PUTATIVE (AFU_ORTHOLOGUE AFUA_4G14580)-RELATED"/>
    <property type="match status" value="1"/>
</dbReference>
<dbReference type="RefSeq" id="WP_149404014.1">
    <property type="nucleotide sequence ID" value="NZ_BIXY01000097.1"/>
</dbReference>
<evidence type="ECO:0000313" key="6">
    <source>
        <dbReference type="EMBL" id="GCF11168.1"/>
    </source>
</evidence>
<dbReference type="AlphaFoldDB" id="A0A5A5TIX2"/>
<evidence type="ECO:0000256" key="1">
    <source>
        <dbReference type="ARBA" id="ARBA00022603"/>
    </source>
</evidence>
<dbReference type="OrthoDB" id="582216at2"/>
<dbReference type="CDD" id="cd02440">
    <property type="entry name" value="AdoMet_MTases"/>
    <property type="match status" value="1"/>
</dbReference>
<dbReference type="InterPro" id="IPR001077">
    <property type="entry name" value="COMT_C"/>
</dbReference>
<dbReference type="GO" id="GO:0046983">
    <property type="term" value="F:protein dimerization activity"/>
    <property type="evidence" value="ECO:0007669"/>
    <property type="project" value="InterPro"/>
</dbReference>
<accession>A0A5A5TIX2</accession>
<feature type="domain" description="O-methyltransferase C-terminal" evidence="4">
    <location>
        <begin position="152"/>
        <end position="312"/>
    </location>
</feature>
<protein>
    <recommendedName>
        <fullName evidence="8">O-methyltransferase</fullName>
    </recommendedName>
</protein>
<dbReference type="PROSITE" id="PS51683">
    <property type="entry name" value="SAM_OMT_II"/>
    <property type="match status" value="1"/>
</dbReference>
<reference evidence="6 7" key="1">
    <citation type="submission" date="2019-01" db="EMBL/GenBank/DDBJ databases">
        <title>Draft genome sequence of Dictyobacter sp. Uno17.</title>
        <authorList>
            <person name="Wang C.M."/>
            <person name="Zheng Y."/>
            <person name="Sakai Y."/>
            <person name="Abe K."/>
            <person name="Yokota A."/>
            <person name="Yabe S."/>
        </authorList>
    </citation>
    <scope>NUCLEOTIDE SEQUENCE [LARGE SCALE GENOMIC DNA]</scope>
    <source>
        <strain evidence="6 7">Uno17</strain>
    </source>
</reference>
<dbReference type="Gene3D" id="3.40.50.150">
    <property type="entry name" value="Vaccinia Virus protein VP39"/>
    <property type="match status" value="1"/>
</dbReference>
<organism evidence="6 7">
    <name type="scientific">Dictyobacter arantiisoli</name>
    <dbReference type="NCBI Taxonomy" id="2014874"/>
    <lineage>
        <taxon>Bacteria</taxon>
        <taxon>Bacillati</taxon>
        <taxon>Chloroflexota</taxon>
        <taxon>Ktedonobacteria</taxon>
        <taxon>Ktedonobacterales</taxon>
        <taxon>Dictyobacteraceae</taxon>
        <taxon>Dictyobacter</taxon>
    </lineage>
</organism>
<evidence type="ECO:0000259" key="4">
    <source>
        <dbReference type="Pfam" id="PF00891"/>
    </source>
</evidence>
<dbReference type="Pfam" id="PF00891">
    <property type="entry name" value="Methyltransf_2"/>
    <property type="match status" value="1"/>
</dbReference>
<dbReference type="InterPro" id="IPR016461">
    <property type="entry name" value="COMT-like"/>
</dbReference>
<dbReference type="InterPro" id="IPR029063">
    <property type="entry name" value="SAM-dependent_MTases_sf"/>
</dbReference>
<proteinExistence type="predicted"/>
<dbReference type="Pfam" id="PF08100">
    <property type="entry name" value="Dimerisation"/>
    <property type="match status" value="1"/>
</dbReference>
<dbReference type="SUPFAM" id="SSF46785">
    <property type="entry name" value="Winged helix' DNA-binding domain"/>
    <property type="match status" value="1"/>
</dbReference>
<dbReference type="GO" id="GO:0008171">
    <property type="term" value="F:O-methyltransferase activity"/>
    <property type="evidence" value="ECO:0007669"/>
    <property type="project" value="InterPro"/>
</dbReference>
<comment type="caution">
    <text evidence="6">The sequence shown here is derived from an EMBL/GenBank/DDBJ whole genome shotgun (WGS) entry which is preliminary data.</text>
</comment>
<keyword evidence="3" id="KW-0949">S-adenosyl-L-methionine</keyword>
<dbReference type="Proteomes" id="UP000322530">
    <property type="component" value="Unassembled WGS sequence"/>
</dbReference>
<dbReference type="Gene3D" id="1.10.10.10">
    <property type="entry name" value="Winged helix-like DNA-binding domain superfamily/Winged helix DNA-binding domain"/>
    <property type="match status" value="1"/>
</dbReference>
<evidence type="ECO:0000313" key="7">
    <source>
        <dbReference type="Proteomes" id="UP000322530"/>
    </source>
</evidence>
<keyword evidence="2" id="KW-0808">Transferase</keyword>
<feature type="domain" description="O-methyltransferase dimerisation" evidence="5">
    <location>
        <begin position="33"/>
        <end position="98"/>
    </location>
</feature>